<organism evidence="2 3">
    <name type="scientific">Candidatus Ornithocaccomicrobium faecavium</name>
    <dbReference type="NCBI Taxonomy" id="2840890"/>
    <lineage>
        <taxon>Bacteria</taxon>
        <taxon>Bacillati</taxon>
        <taxon>Bacillota</taxon>
        <taxon>Clostridia</taxon>
        <taxon>Candidatus Ornithocaccomicrobium</taxon>
    </lineage>
</organism>
<dbReference type="GO" id="GO:0008289">
    <property type="term" value="F:lipid binding"/>
    <property type="evidence" value="ECO:0007669"/>
    <property type="project" value="UniProtKB-KW"/>
</dbReference>
<dbReference type="Gene3D" id="3.30.1180.10">
    <property type="match status" value="1"/>
</dbReference>
<dbReference type="InterPro" id="IPR050270">
    <property type="entry name" value="DegV_domain_contain"/>
</dbReference>
<dbReference type="NCBIfam" id="TIGR00762">
    <property type="entry name" value="DegV"/>
    <property type="match status" value="1"/>
</dbReference>
<dbReference type="PANTHER" id="PTHR33434:SF2">
    <property type="entry name" value="FATTY ACID-BINDING PROTEIN TM_1468"/>
    <property type="match status" value="1"/>
</dbReference>
<accession>A0A9D1P9D8</accession>
<dbReference type="Pfam" id="PF02645">
    <property type="entry name" value="DegV"/>
    <property type="match status" value="1"/>
</dbReference>
<dbReference type="Gene3D" id="3.40.50.10440">
    <property type="entry name" value="Dihydroxyacetone kinase, domain 1"/>
    <property type="match status" value="1"/>
</dbReference>
<dbReference type="InterPro" id="IPR003797">
    <property type="entry name" value="DegV"/>
</dbReference>
<evidence type="ECO:0000313" key="2">
    <source>
        <dbReference type="EMBL" id="HIV28687.1"/>
    </source>
</evidence>
<reference evidence="2" key="1">
    <citation type="submission" date="2020-10" db="EMBL/GenBank/DDBJ databases">
        <authorList>
            <person name="Gilroy R."/>
        </authorList>
    </citation>
    <scope>NUCLEOTIDE SEQUENCE</scope>
    <source>
        <strain evidence="2">CHK183-6373</strain>
    </source>
</reference>
<keyword evidence="1" id="KW-0446">Lipid-binding</keyword>
<protein>
    <submittedName>
        <fullName evidence="2">DegV family protein</fullName>
    </submittedName>
</protein>
<sequence>MKWKIVTDSSCDWALESPACAVSSVPFVISAGDEDFVDDAALQVPAMLDAMERCEMASHTSCPTPQAWLEEFEQADRCIAITISSRLSGSMNSAQIARELALERAPEKRIAVLDSRSTGPEIALCVEAMQGWIAQGMDFEGVVRAAERFLQKTHIAFALSSFDNLIKNGRMSRAVGFLAHKLGMWGIGAGSDEGEIAVRGKTRGPWRAIGMLIAEMQEKGFCGGRVAIDHCCNPDFAEKLRAKILEHWENARVSIHPTRGLCGYYAQRHGVIVAYGGAG</sequence>
<dbReference type="PANTHER" id="PTHR33434">
    <property type="entry name" value="DEGV DOMAIN-CONTAINING PROTEIN DR_1986-RELATED"/>
    <property type="match status" value="1"/>
</dbReference>
<comment type="caution">
    <text evidence="2">The sequence shown here is derived from an EMBL/GenBank/DDBJ whole genome shotgun (WGS) entry which is preliminary data.</text>
</comment>
<name>A0A9D1P9D8_9FIRM</name>
<dbReference type="InterPro" id="IPR043168">
    <property type="entry name" value="DegV_C"/>
</dbReference>
<evidence type="ECO:0000256" key="1">
    <source>
        <dbReference type="ARBA" id="ARBA00023121"/>
    </source>
</evidence>
<dbReference type="EMBL" id="DVOT01000217">
    <property type="protein sequence ID" value="HIV28687.1"/>
    <property type="molecule type" value="Genomic_DNA"/>
</dbReference>
<reference evidence="2" key="2">
    <citation type="journal article" date="2021" name="PeerJ">
        <title>Extensive microbial diversity within the chicken gut microbiome revealed by metagenomics and culture.</title>
        <authorList>
            <person name="Gilroy R."/>
            <person name="Ravi A."/>
            <person name="Getino M."/>
            <person name="Pursley I."/>
            <person name="Horton D.L."/>
            <person name="Alikhan N.F."/>
            <person name="Baker D."/>
            <person name="Gharbi K."/>
            <person name="Hall N."/>
            <person name="Watson M."/>
            <person name="Adriaenssens E.M."/>
            <person name="Foster-Nyarko E."/>
            <person name="Jarju S."/>
            <person name="Secka A."/>
            <person name="Antonio M."/>
            <person name="Oren A."/>
            <person name="Chaudhuri R.R."/>
            <person name="La Ragione R."/>
            <person name="Hildebrand F."/>
            <person name="Pallen M.J."/>
        </authorList>
    </citation>
    <scope>NUCLEOTIDE SEQUENCE</scope>
    <source>
        <strain evidence="2">CHK183-6373</strain>
    </source>
</reference>
<dbReference type="SUPFAM" id="SSF82549">
    <property type="entry name" value="DAK1/DegV-like"/>
    <property type="match status" value="1"/>
</dbReference>
<dbReference type="PROSITE" id="PS51482">
    <property type="entry name" value="DEGV"/>
    <property type="match status" value="1"/>
</dbReference>
<dbReference type="Proteomes" id="UP000886884">
    <property type="component" value="Unassembled WGS sequence"/>
</dbReference>
<dbReference type="Gene3D" id="2.20.28.50">
    <property type="entry name" value="degv family protein"/>
    <property type="match status" value="1"/>
</dbReference>
<dbReference type="AlphaFoldDB" id="A0A9D1P9D8"/>
<proteinExistence type="predicted"/>
<evidence type="ECO:0000313" key="3">
    <source>
        <dbReference type="Proteomes" id="UP000886884"/>
    </source>
</evidence>
<gene>
    <name evidence="2" type="ORF">IAA64_11985</name>
</gene>